<proteinExistence type="predicted"/>
<dbReference type="OrthoDB" id="26221at2157"/>
<dbReference type="KEGG" id="vmo:VMUT_2272"/>
<gene>
    <name evidence="1" type="ordered locus">VMUT_2272</name>
</gene>
<reference evidence="1 2" key="1">
    <citation type="journal article" date="2011" name="J. Bacteriol.">
        <title>Complete genome sequence of 'Vulcanisaeta moutnovskia' strain 768-28, a novel member of the hyperthermophilic crenarchaeal genus vulcanisaeta.</title>
        <authorList>
            <person name="Gumerov V.M."/>
            <person name="Mardanov A.V."/>
            <person name="Beletsky A.V."/>
            <person name="Prokofeva M.I."/>
            <person name="Bonch-Osmolovskaya E.A."/>
            <person name="Ravin N.V."/>
            <person name="Skryabin K.G."/>
        </authorList>
    </citation>
    <scope>NUCLEOTIDE SEQUENCE [LARGE SCALE GENOMIC DNA]</scope>
    <source>
        <strain evidence="1 2">768-28</strain>
    </source>
</reference>
<dbReference type="Proteomes" id="UP000007485">
    <property type="component" value="Chromosome"/>
</dbReference>
<evidence type="ECO:0000313" key="1">
    <source>
        <dbReference type="EMBL" id="ADY02468.1"/>
    </source>
</evidence>
<protein>
    <submittedName>
        <fullName evidence="1">Uncharacterized protein</fullName>
    </submittedName>
</protein>
<evidence type="ECO:0000313" key="2">
    <source>
        <dbReference type="Proteomes" id="UP000007485"/>
    </source>
</evidence>
<dbReference type="HOGENOM" id="CLU_2613834_0_0_2"/>
<dbReference type="GeneID" id="10289924"/>
<dbReference type="AlphaFoldDB" id="F0QXY2"/>
<accession>F0QXY2</accession>
<organism evidence="1 2">
    <name type="scientific">Vulcanisaeta moutnovskia (strain 768-28)</name>
    <dbReference type="NCBI Taxonomy" id="985053"/>
    <lineage>
        <taxon>Archaea</taxon>
        <taxon>Thermoproteota</taxon>
        <taxon>Thermoprotei</taxon>
        <taxon>Thermoproteales</taxon>
        <taxon>Thermoproteaceae</taxon>
        <taxon>Vulcanisaeta</taxon>
    </lineage>
</organism>
<keyword evidence="2" id="KW-1185">Reference proteome</keyword>
<dbReference type="EMBL" id="CP002529">
    <property type="protein sequence ID" value="ADY02468.1"/>
    <property type="molecule type" value="Genomic_DNA"/>
</dbReference>
<name>F0QXY2_VULM7</name>
<dbReference type="STRING" id="985053.VMUT_2272"/>
<sequence length="78" mass="9254">MGRKSYNGYHSWSFLEPNKDYRPFKLAKEVGRVPSSKVELSKVKEERAGEFIERHILISLHDHLQIYPENPSENFEYT</sequence>
<dbReference type="RefSeq" id="WP_013605629.1">
    <property type="nucleotide sequence ID" value="NC_015151.1"/>
</dbReference>